<evidence type="ECO:0000313" key="2">
    <source>
        <dbReference type="EMBL" id="BBI32059.1"/>
    </source>
</evidence>
<organism evidence="2 3">
    <name type="scientific">Cohnella abietis</name>
    <dbReference type="NCBI Taxonomy" id="2507935"/>
    <lineage>
        <taxon>Bacteria</taxon>
        <taxon>Bacillati</taxon>
        <taxon>Bacillota</taxon>
        <taxon>Bacilli</taxon>
        <taxon>Bacillales</taxon>
        <taxon>Paenibacillaceae</taxon>
        <taxon>Cohnella</taxon>
    </lineage>
</organism>
<gene>
    <name evidence="2" type="ORF">KCTCHS21_14580</name>
</gene>
<evidence type="ECO:0000313" key="3">
    <source>
        <dbReference type="Proteomes" id="UP000289856"/>
    </source>
</evidence>
<dbReference type="AlphaFoldDB" id="A0A3T1D212"/>
<evidence type="ECO:0000256" key="1">
    <source>
        <dbReference type="SAM" id="Phobius"/>
    </source>
</evidence>
<keyword evidence="1" id="KW-0812">Transmembrane</keyword>
<keyword evidence="3" id="KW-1185">Reference proteome</keyword>
<name>A0A3T1D212_9BACL</name>
<keyword evidence="1" id="KW-1133">Transmembrane helix</keyword>
<accession>A0A3T1D212</accession>
<keyword evidence="1" id="KW-0472">Membrane</keyword>
<dbReference type="Proteomes" id="UP000289856">
    <property type="component" value="Chromosome"/>
</dbReference>
<sequence>MLLLDVDIDIAQYQAPPMRGLFYLGGGEVDTGTIATVISVAAAISGIIIGWSGRSRTIRHDTASDASNDATIRADMEYIKRGVDDVRLEQRAHGQRFDALSERVTRVEESAKQAHYRINRIEDQHN</sequence>
<protein>
    <submittedName>
        <fullName evidence="2">Uncharacterized protein</fullName>
    </submittedName>
</protein>
<dbReference type="EMBL" id="AP019400">
    <property type="protein sequence ID" value="BBI32059.1"/>
    <property type="molecule type" value="Genomic_DNA"/>
</dbReference>
<reference evidence="2 3" key="1">
    <citation type="submission" date="2019-01" db="EMBL/GenBank/DDBJ databases">
        <title>Complete genome sequence of Cohnella hallensis HS21 isolated from Korean fir (Abies koreana) rhizospheric soil.</title>
        <authorList>
            <person name="Jiang L."/>
            <person name="Kang S.W."/>
            <person name="Kim S."/>
            <person name="Jung J."/>
            <person name="Kim C.Y."/>
            <person name="Kim D.H."/>
            <person name="Kim S.W."/>
            <person name="Lee J."/>
        </authorList>
    </citation>
    <scope>NUCLEOTIDE SEQUENCE [LARGE SCALE GENOMIC DNA]</scope>
    <source>
        <strain evidence="2 3">HS21</strain>
    </source>
</reference>
<proteinExistence type="predicted"/>
<feature type="transmembrane region" description="Helical" evidence="1">
    <location>
        <begin position="32"/>
        <end position="51"/>
    </location>
</feature>
<dbReference type="KEGG" id="cohn:KCTCHS21_14580"/>